<feature type="domain" description="DUF4124" evidence="3">
    <location>
        <begin position="16"/>
        <end position="56"/>
    </location>
</feature>
<keyword evidence="2" id="KW-0732">Signal</keyword>
<feature type="chain" id="PRO_5046350259" evidence="2">
    <location>
        <begin position="25"/>
        <end position="153"/>
    </location>
</feature>
<dbReference type="InterPro" id="IPR025392">
    <property type="entry name" value="DUF4124"/>
</dbReference>
<reference evidence="4" key="1">
    <citation type="submission" date="2019-02" db="EMBL/GenBank/DDBJ databases">
        <authorList>
            <person name="Li S.-H."/>
        </authorList>
    </citation>
    <scope>NUCLEOTIDE SEQUENCE</scope>
    <source>
        <strain evidence="4">IMCC11814</strain>
    </source>
</reference>
<proteinExistence type="predicted"/>
<organism evidence="4 5">
    <name type="scientific">Candidatus Marimicrobium litorale</name>
    <dbReference type="NCBI Taxonomy" id="2518991"/>
    <lineage>
        <taxon>Bacteria</taxon>
        <taxon>Pseudomonadati</taxon>
        <taxon>Pseudomonadota</taxon>
        <taxon>Gammaproteobacteria</taxon>
        <taxon>Cellvibrionales</taxon>
        <taxon>Halieaceae</taxon>
        <taxon>Marimicrobium</taxon>
    </lineage>
</organism>
<protein>
    <submittedName>
        <fullName evidence="4">DUF4124 domain-containing protein</fullName>
    </submittedName>
</protein>
<name>A0ABT3TA29_9GAMM</name>
<evidence type="ECO:0000259" key="3">
    <source>
        <dbReference type="Pfam" id="PF13511"/>
    </source>
</evidence>
<gene>
    <name evidence="4" type="ORF">EYC82_17560</name>
</gene>
<keyword evidence="5" id="KW-1185">Reference proteome</keyword>
<dbReference type="EMBL" id="SHNO01000002">
    <property type="protein sequence ID" value="MCX2979149.1"/>
    <property type="molecule type" value="Genomic_DNA"/>
</dbReference>
<dbReference type="Pfam" id="PF13511">
    <property type="entry name" value="DUF4124"/>
    <property type="match status" value="1"/>
</dbReference>
<evidence type="ECO:0000256" key="1">
    <source>
        <dbReference type="SAM" id="MobiDB-lite"/>
    </source>
</evidence>
<dbReference type="Proteomes" id="UP001143304">
    <property type="component" value="Unassembled WGS sequence"/>
</dbReference>
<evidence type="ECO:0000256" key="2">
    <source>
        <dbReference type="SAM" id="SignalP"/>
    </source>
</evidence>
<feature type="signal peptide" evidence="2">
    <location>
        <begin position="1"/>
        <end position="24"/>
    </location>
</feature>
<evidence type="ECO:0000313" key="5">
    <source>
        <dbReference type="Proteomes" id="UP001143304"/>
    </source>
</evidence>
<evidence type="ECO:0000313" key="4">
    <source>
        <dbReference type="EMBL" id="MCX2979149.1"/>
    </source>
</evidence>
<feature type="region of interest" description="Disordered" evidence="1">
    <location>
        <begin position="62"/>
        <end position="98"/>
    </location>
</feature>
<accession>A0ABT3TA29</accession>
<comment type="caution">
    <text evidence="4">The sequence shown here is derived from an EMBL/GenBank/DDBJ whole genome shotgun (WGS) entry which is preliminary data.</text>
</comment>
<sequence length="153" mass="16999">MPVKNSILHSVAVTTALIVLPVCADQSLYRWTDENGNQVTSDRPPSTQIEYEVISIQSNIVRASDNQGGVETERDGADANNEADVPPAPPSGTEVEQKKDAEYCQLARDNLVRLNTQARIRLRDPSGEIRFLNDEEKISQRKIAEDTIKDHCP</sequence>